<evidence type="ECO:0000259" key="5">
    <source>
        <dbReference type="PROSITE" id="PS51938"/>
    </source>
</evidence>
<proteinExistence type="inferred from homology"/>
<feature type="domain" description="SUZ-C" evidence="5">
    <location>
        <begin position="152"/>
        <end position="206"/>
    </location>
</feature>
<dbReference type="InterPro" id="IPR024771">
    <property type="entry name" value="SUZ"/>
</dbReference>
<dbReference type="OrthoDB" id="5373615at2759"/>
<feature type="compositionally biased region" description="Acidic residues" evidence="3">
    <location>
        <begin position="41"/>
        <end position="53"/>
    </location>
</feature>
<feature type="compositionally biased region" description="Polar residues" evidence="3">
    <location>
        <begin position="15"/>
        <end position="29"/>
    </location>
</feature>
<evidence type="ECO:0000256" key="1">
    <source>
        <dbReference type="ARBA" id="ARBA00007124"/>
    </source>
</evidence>
<dbReference type="Proteomes" id="UP000807469">
    <property type="component" value="Unassembled WGS sequence"/>
</dbReference>
<feature type="compositionally biased region" description="Low complexity" evidence="3">
    <location>
        <begin position="105"/>
        <end position="120"/>
    </location>
</feature>
<feature type="compositionally biased region" description="Low complexity" evidence="3">
    <location>
        <begin position="158"/>
        <end position="201"/>
    </location>
</feature>
<dbReference type="EMBL" id="MU155147">
    <property type="protein sequence ID" value="KAF9484100.1"/>
    <property type="molecule type" value="Genomic_DNA"/>
</dbReference>
<dbReference type="PANTHER" id="PTHR31796:SF2">
    <property type="entry name" value="SUZ DOMAIN-CONTAINING PROTEIN 1"/>
    <property type="match status" value="1"/>
</dbReference>
<evidence type="ECO:0000256" key="2">
    <source>
        <dbReference type="ARBA" id="ARBA00044802"/>
    </source>
</evidence>
<dbReference type="AlphaFoldDB" id="A0A9P5ZBZ7"/>
<organism evidence="6 7">
    <name type="scientific">Pholiota conissans</name>
    <dbReference type="NCBI Taxonomy" id="109636"/>
    <lineage>
        <taxon>Eukaryota</taxon>
        <taxon>Fungi</taxon>
        <taxon>Dikarya</taxon>
        <taxon>Basidiomycota</taxon>
        <taxon>Agaricomycotina</taxon>
        <taxon>Agaricomycetes</taxon>
        <taxon>Agaricomycetidae</taxon>
        <taxon>Agaricales</taxon>
        <taxon>Agaricineae</taxon>
        <taxon>Strophariaceae</taxon>
        <taxon>Pholiota</taxon>
    </lineage>
</organism>
<name>A0A9P5ZBZ7_9AGAR</name>
<dbReference type="InterPro" id="IPR039228">
    <property type="entry name" value="SZRD1"/>
</dbReference>
<dbReference type="Pfam" id="PF12752">
    <property type="entry name" value="SUZ"/>
    <property type="match status" value="1"/>
</dbReference>
<keyword evidence="7" id="KW-1185">Reference proteome</keyword>
<protein>
    <recommendedName>
        <fullName evidence="2">SUZ RNA-binding domain-containing</fullName>
    </recommendedName>
</protein>
<dbReference type="PANTHER" id="PTHR31796">
    <property type="entry name" value="SUZ DOMAIN-CONTAINING PROTEIN 1"/>
    <property type="match status" value="1"/>
</dbReference>
<evidence type="ECO:0000313" key="7">
    <source>
        <dbReference type="Proteomes" id="UP000807469"/>
    </source>
</evidence>
<comment type="similarity">
    <text evidence="1">Belongs to the SZRD1 family.</text>
</comment>
<sequence length="229" mass="24195">MSRSVDAWDDEPRRSTTSNASGIGSTSNVRPKAAPVAVKDDWEDDDEEEEDSSLEDKNRQLWEDANNKEHHPMPAVVISRGVSASITTPTLPLNQPPPMRILKRPSASPSPSTTNVSTPTGETLQEREARYQAARERIFGGAQEAGGESTEGKKNPPSKKSGSQSTSPTPSNSSPNSSASTTKVVRNPRGPSNSSSVSVNGFGERKKVVPPNPTAAAVISSTTASTDAS</sequence>
<accession>A0A9P5ZBZ7</accession>
<feature type="domain" description="SUZ" evidence="4">
    <location>
        <begin position="72"/>
        <end position="143"/>
    </location>
</feature>
<evidence type="ECO:0000313" key="6">
    <source>
        <dbReference type="EMBL" id="KAF9484100.1"/>
    </source>
</evidence>
<feature type="compositionally biased region" description="Basic and acidic residues" evidence="3">
    <location>
        <begin position="124"/>
        <end position="138"/>
    </location>
</feature>
<feature type="compositionally biased region" description="Low complexity" evidence="3">
    <location>
        <begin position="214"/>
        <end position="229"/>
    </location>
</feature>
<feature type="region of interest" description="Disordered" evidence="3">
    <location>
        <begin position="1"/>
        <end position="229"/>
    </location>
</feature>
<gene>
    <name evidence="6" type="ORF">BDN70DRAFT_872993</name>
</gene>
<feature type="compositionally biased region" description="Basic and acidic residues" evidence="3">
    <location>
        <begin position="54"/>
        <end position="72"/>
    </location>
</feature>
<comment type="caution">
    <text evidence="6">The sequence shown here is derived from an EMBL/GenBank/DDBJ whole genome shotgun (WGS) entry which is preliminary data.</text>
</comment>
<evidence type="ECO:0000259" key="4">
    <source>
        <dbReference type="PROSITE" id="PS51673"/>
    </source>
</evidence>
<reference evidence="6" key="1">
    <citation type="submission" date="2020-11" db="EMBL/GenBank/DDBJ databases">
        <authorList>
            <consortium name="DOE Joint Genome Institute"/>
            <person name="Ahrendt S."/>
            <person name="Riley R."/>
            <person name="Andreopoulos W."/>
            <person name="Labutti K."/>
            <person name="Pangilinan J."/>
            <person name="Ruiz-Duenas F.J."/>
            <person name="Barrasa J.M."/>
            <person name="Sanchez-Garcia M."/>
            <person name="Camarero S."/>
            <person name="Miyauchi S."/>
            <person name="Serrano A."/>
            <person name="Linde D."/>
            <person name="Babiker R."/>
            <person name="Drula E."/>
            <person name="Ayuso-Fernandez I."/>
            <person name="Pacheco R."/>
            <person name="Padilla G."/>
            <person name="Ferreira P."/>
            <person name="Barriuso J."/>
            <person name="Kellner H."/>
            <person name="Castanera R."/>
            <person name="Alfaro M."/>
            <person name="Ramirez L."/>
            <person name="Pisabarro A.G."/>
            <person name="Kuo A."/>
            <person name="Tritt A."/>
            <person name="Lipzen A."/>
            <person name="He G."/>
            <person name="Yan M."/>
            <person name="Ng V."/>
            <person name="Cullen D."/>
            <person name="Martin F."/>
            <person name="Rosso M.-N."/>
            <person name="Henrissat B."/>
            <person name="Hibbett D."/>
            <person name="Martinez A.T."/>
            <person name="Grigoriev I.V."/>
        </authorList>
    </citation>
    <scope>NUCLEOTIDE SEQUENCE</scope>
    <source>
        <strain evidence="6">CIRM-BRFM 674</strain>
    </source>
</reference>
<dbReference type="PROSITE" id="PS51938">
    <property type="entry name" value="SUZ_C"/>
    <property type="match status" value="1"/>
</dbReference>
<evidence type="ECO:0000256" key="3">
    <source>
        <dbReference type="SAM" id="MobiDB-lite"/>
    </source>
</evidence>
<dbReference type="InterPro" id="IPR024642">
    <property type="entry name" value="SUZ-C"/>
</dbReference>
<dbReference type="PROSITE" id="PS51673">
    <property type="entry name" value="SUZ"/>
    <property type="match status" value="1"/>
</dbReference>